<dbReference type="GO" id="GO:0015226">
    <property type="term" value="F:carnitine transmembrane transporter activity"/>
    <property type="evidence" value="ECO:0007669"/>
    <property type="project" value="TreeGrafter"/>
</dbReference>
<sequence>MFNLNWKKAGLVAGLSLSLVAAGCSSDDESSKDTSSSDKGGDVNYSEEVDYTITGIEPGAGVVKTSEKAVKKYDSLKGWTVQTSSSGAMATALGEAIENEEPIIVTGWQPHWMFSKYDLKYLKDPKGVFGEDETINTMVRKGLKEDMPNANKLLDQFAWTTEDMNAVMLNIANGSDPADAAAKWVESNQDKVSEWTKGVEKVDGKEIELVYVEWDSAVASNNVVKNVLENFGFKVTLTPIDNAIMWKSVANGEADAMLAGWLPVTHGDLYAQYKDQLVNLGESLSGANIGLAVPAYMDVDSIKDLKPAE</sequence>
<comment type="subcellular location">
    <subcellularLocation>
        <location evidence="1">Cell membrane</location>
    </subcellularLocation>
</comment>
<dbReference type="InterPro" id="IPR007210">
    <property type="entry name" value="ABC_Gly_betaine_transp_sub-bd"/>
</dbReference>
<evidence type="ECO:0000256" key="4">
    <source>
        <dbReference type="ARBA" id="ARBA00023136"/>
    </source>
</evidence>
<evidence type="ECO:0000256" key="1">
    <source>
        <dbReference type="ARBA" id="ARBA00004236"/>
    </source>
</evidence>
<dbReference type="PANTHER" id="PTHR47737">
    <property type="entry name" value="GLYCINE BETAINE/PROLINE BETAINE TRANSPORT SYSTEM PERMEASE PROTEIN PROW"/>
    <property type="match status" value="1"/>
</dbReference>
<evidence type="ECO:0000313" key="8">
    <source>
        <dbReference type="Proteomes" id="UP000198312"/>
    </source>
</evidence>
<dbReference type="KEGG" id="vil:CFK37_00905"/>
<dbReference type="AlphaFoldDB" id="A0A220TYS9"/>
<dbReference type="GO" id="GO:0031460">
    <property type="term" value="P:glycine betaine transport"/>
    <property type="evidence" value="ECO:0007669"/>
    <property type="project" value="TreeGrafter"/>
</dbReference>
<accession>A0A220TYS9</accession>
<evidence type="ECO:0000259" key="6">
    <source>
        <dbReference type="Pfam" id="PF04069"/>
    </source>
</evidence>
<keyword evidence="5" id="KW-0732">Signal</keyword>
<dbReference type="GO" id="GO:0005275">
    <property type="term" value="F:amine transmembrane transporter activity"/>
    <property type="evidence" value="ECO:0007669"/>
    <property type="project" value="TreeGrafter"/>
</dbReference>
<evidence type="ECO:0000256" key="2">
    <source>
        <dbReference type="ARBA" id="ARBA00022448"/>
    </source>
</evidence>
<feature type="domain" description="ABC-type glycine betaine transport system substrate-binding" evidence="6">
    <location>
        <begin position="45"/>
        <end position="186"/>
    </location>
</feature>
<feature type="signal peptide" evidence="5">
    <location>
        <begin position="1"/>
        <end position="21"/>
    </location>
</feature>
<dbReference type="EMBL" id="CP022315">
    <property type="protein sequence ID" value="ASK60866.1"/>
    <property type="molecule type" value="Genomic_DNA"/>
</dbReference>
<feature type="domain" description="ABC-type glycine betaine transport system substrate-binding" evidence="6">
    <location>
        <begin position="205"/>
        <end position="306"/>
    </location>
</feature>
<keyword evidence="2" id="KW-0813">Transport</keyword>
<dbReference type="PANTHER" id="PTHR47737:SF1">
    <property type="entry name" value="GLYCINE BETAINE_PROLINE BETAINE TRANSPORT SYSTEM PERMEASE PROTEIN PROW"/>
    <property type="match status" value="1"/>
</dbReference>
<evidence type="ECO:0000256" key="3">
    <source>
        <dbReference type="ARBA" id="ARBA00022475"/>
    </source>
</evidence>
<proteinExistence type="predicted"/>
<dbReference type="Pfam" id="PF04069">
    <property type="entry name" value="OpuAC"/>
    <property type="match status" value="2"/>
</dbReference>
<organism evidence="7 8">
    <name type="scientific">Virgibacillus phasianinus</name>
    <dbReference type="NCBI Taxonomy" id="2017483"/>
    <lineage>
        <taxon>Bacteria</taxon>
        <taxon>Bacillati</taxon>
        <taxon>Bacillota</taxon>
        <taxon>Bacilli</taxon>
        <taxon>Bacillales</taxon>
        <taxon>Bacillaceae</taxon>
        <taxon>Virgibacillus</taxon>
    </lineage>
</organism>
<feature type="chain" id="PRO_5038397464" evidence="5">
    <location>
        <begin position="22"/>
        <end position="309"/>
    </location>
</feature>
<gene>
    <name evidence="7" type="ORF">CFK37_00905</name>
</gene>
<protein>
    <submittedName>
        <fullName evidence="7">Glycine/betaine ABC transporter</fullName>
    </submittedName>
</protein>
<keyword evidence="4" id="KW-0472">Membrane</keyword>
<keyword evidence="8" id="KW-1185">Reference proteome</keyword>
<dbReference type="Gene3D" id="3.40.190.100">
    <property type="entry name" value="Glycine betaine-binding periplasmic protein, domain 2"/>
    <property type="match status" value="1"/>
</dbReference>
<dbReference type="GO" id="GO:0043190">
    <property type="term" value="C:ATP-binding cassette (ABC) transporter complex"/>
    <property type="evidence" value="ECO:0007669"/>
    <property type="project" value="InterPro"/>
</dbReference>
<evidence type="ECO:0000256" key="5">
    <source>
        <dbReference type="SAM" id="SignalP"/>
    </source>
</evidence>
<reference evidence="7 8" key="1">
    <citation type="submission" date="2017-07" db="EMBL/GenBank/DDBJ databases">
        <title>Virgibacillus sp. LM2416.</title>
        <authorList>
            <person name="Tak E.J."/>
            <person name="Bae J.-W."/>
        </authorList>
    </citation>
    <scope>NUCLEOTIDE SEQUENCE [LARGE SCALE GENOMIC DNA]</scope>
    <source>
        <strain evidence="7 8">LM2416</strain>
    </source>
</reference>
<dbReference type="GO" id="GO:0015871">
    <property type="term" value="P:choline transport"/>
    <property type="evidence" value="ECO:0007669"/>
    <property type="project" value="TreeGrafter"/>
</dbReference>
<dbReference type="RefSeq" id="WP_089060143.1">
    <property type="nucleotide sequence ID" value="NZ_CP022315.1"/>
</dbReference>
<dbReference type="PROSITE" id="PS51257">
    <property type="entry name" value="PROKAR_LIPOPROTEIN"/>
    <property type="match status" value="1"/>
</dbReference>
<dbReference type="SUPFAM" id="SSF53850">
    <property type="entry name" value="Periplasmic binding protein-like II"/>
    <property type="match status" value="2"/>
</dbReference>
<keyword evidence="3" id="KW-1003">Cell membrane</keyword>
<dbReference type="OrthoDB" id="9787902at2"/>
<dbReference type="Proteomes" id="UP000198312">
    <property type="component" value="Chromosome"/>
</dbReference>
<dbReference type="Gene3D" id="3.10.105.10">
    <property type="entry name" value="Dipeptide-binding Protein, Domain 3"/>
    <property type="match status" value="1"/>
</dbReference>
<evidence type="ECO:0000313" key="7">
    <source>
        <dbReference type="EMBL" id="ASK60866.1"/>
    </source>
</evidence>
<name>A0A220TYS9_9BACI</name>